<sequence length="384" mass="41721">MFLTALERQNPALIGAALSLLRQGKITPDSYVIDVDTVEYNAAALRDHARQHQLTPYVMSKQFGRNPWLTRRIIDQGYSGAVAVDFHEARTLAGGGVPVQHLGHLVQIPDNALGQALDYHPQVITVFSVEKARRINAVAGEKGIIQPLLLKIYQPGDVIYPGQQGGFLLSEVAQAARQIAALPHVRLAGVTHFPCLLATGQPGEYRPTANFTTLEQGAALLREAQHDLWQINAPSANCCSAMPLLAARGVTHIEPGHAFTGTVPANREGGEVEQVAMLYISEISHHVGENSYCYGGGFYRRGNAHQALVFHQSTPTRSALHPPDPDSIDYYLSLEGRFPPGTPVVMCFRTQIFVTRSDVALVSGIRRGAARLEGVYSSTGLPVR</sequence>
<reference evidence="3 4" key="1">
    <citation type="journal article" date="2012" name="J. Bacteriol.">
        <title>Complete genome sequence of the B12-producing Shimwellia blattae strain DSM 4481, isolated from a cockroach.</title>
        <authorList>
            <person name="Brzuszkiewicz E."/>
            <person name="Waschkowitz T."/>
            <person name="Wiezer A."/>
            <person name="Daniel R."/>
        </authorList>
    </citation>
    <scope>NUCLEOTIDE SEQUENCE [LARGE SCALE GENOMIC DNA]</scope>
    <source>
        <strain evidence="4">ATCC 29907 / DSM 4481 / JCM 1650 / NBRC 105725 / CDC 9005-74</strain>
    </source>
</reference>
<dbReference type="InterPro" id="IPR048449">
    <property type="entry name" value="YhfX-like_C"/>
</dbReference>
<evidence type="ECO:0000313" key="3">
    <source>
        <dbReference type="EMBL" id="AFJ47346.1"/>
    </source>
</evidence>
<dbReference type="Gene3D" id="2.40.37.30">
    <property type="match status" value="2"/>
</dbReference>
<dbReference type="RefSeq" id="WP_002440426.1">
    <property type="nucleotide sequence ID" value="NC_017910.1"/>
</dbReference>
<dbReference type="SUPFAM" id="SSF51419">
    <property type="entry name" value="PLP-binding barrel"/>
    <property type="match status" value="1"/>
</dbReference>
<protein>
    <submittedName>
        <fullName evidence="3">Alanine racemase family</fullName>
    </submittedName>
</protein>
<dbReference type="EMBL" id="CP001560">
    <property type="protein sequence ID" value="AFJ47346.1"/>
    <property type="molecule type" value="Genomic_DNA"/>
</dbReference>
<dbReference type="STRING" id="630626.EBL_c22550"/>
<dbReference type="InterPro" id="IPR029066">
    <property type="entry name" value="PLP-binding_barrel"/>
</dbReference>
<dbReference type="Proteomes" id="UP000001955">
    <property type="component" value="Chromosome"/>
</dbReference>
<accession>K6VYV3</accession>
<dbReference type="PATRIC" id="fig|630626.3.peg.2179"/>
<evidence type="ECO:0000313" key="4">
    <source>
        <dbReference type="Proteomes" id="UP000001955"/>
    </source>
</evidence>
<keyword evidence="4" id="KW-1185">Reference proteome</keyword>
<name>I2B9Z2_SHIBC</name>
<gene>
    <name evidence="3" type="primary">yhfX</name>
    <name evidence="3" type="ordered locus">EBL_c22550</name>
</gene>
<dbReference type="OrthoDB" id="3189402at2"/>
<dbReference type="KEGG" id="ebt:EBL_c22550"/>
<dbReference type="Pfam" id="PF01168">
    <property type="entry name" value="Ala_racemase_N"/>
    <property type="match status" value="1"/>
</dbReference>
<feature type="domain" description="YhfX-like C-terminal" evidence="2">
    <location>
        <begin position="278"/>
        <end position="371"/>
    </location>
</feature>
<dbReference type="AlphaFoldDB" id="I2B9Z2"/>
<dbReference type="Pfam" id="PF21279">
    <property type="entry name" value="YhfX-like_C"/>
    <property type="match status" value="1"/>
</dbReference>
<evidence type="ECO:0000259" key="2">
    <source>
        <dbReference type="Pfam" id="PF21279"/>
    </source>
</evidence>
<dbReference type="HOGENOM" id="CLU_060710_0_0_6"/>
<accession>I2B9Z2</accession>
<dbReference type="eggNOG" id="COG3457">
    <property type="taxonomic scope" value="Bacteria"/>
</dbReference>
<organism evidence="3 4">
    <name type="scientific">Shimwellia blattae (strain ATCC 29907 / DSM 4481 / JCM 1650 / NBRC 105725 / CDC 9005-74)</name>
    <name type="common">Escherichia blattae</name>
    <dbReference type="NCBI Taxonomy" id="630626"/>
    <lineage>
        <taxon>Bacteria</taxon>
        <taxon>Pseudomonadati</taxon>
        <taxon>Pseudomonadota</taxon>
        <taxon>Gammaproteobacteria</taxon>
        <taxon>Enterobacterales</taxon>
        <taxon>Enterobacteriaceae</taxon>
        <taxon>Shimwellia</taxon>
    </lineage>
</organism>
<feature type="domain" description="Alanine racemase N-terminal" evidence="1">
    <location>
        <begin position="33"/>
        <end position="263"/>
    </location>
</feature>
<dbReference type="InterPro" id="IPR001608">
    <property type="entry name" value="Ala_racemase_N"/>
</dbReference>
<evidence type="ECO:0000259" key="1">
    <source>
        <dbReference type="Pfam" id="PF01168"/>
    </source>
</evidence>
<proteinExistence type="predicted"/>